<dbReference type="Gene3D" id="2.40.160.50">
    <property type="entry name" value="membrane protein fhac: a member of the omp85/tpsb transporter family"/>
    <property type="match status" value="1"/>
</dbReference>
<name>A6L967_PARD8</name>
<dbReference type="HOGENOM" id="CLU_010929_0_0_10"/>
<dbReference type="Pfam" id="PF07244">
    <property type="entry name" value="POTRA"/>
    <property type="match status" value="1"/>
</dbReference>
<evidence type="ECO:0000256" key="1">
    <source>
        <dbReference type="ARBA" id="ARBA00004370"/>
    </source>
</evidence>
<dbReference type="InterPro" id="IPR039910">
    <property type="entry name" value="D15-like"/>
</dbReference>
<evidence type="ECO:0000259" key="7">
    <source>
        <dbReference type="Pfam" id="PF01103"/>
    </source>
</evidence>
<dbReference type="Pfam" id="PF01103">
    <property type="entry name" value="Omp85"/>
    <property type="match status" value="1"/>
</dbReference>
<keyword evidence="6" id="KW-1133">Transmembrane helix</keyword>
<comment type="subcellular location">
    <subcellularLocation>
        <location evidence="1">Membrane</location>
    </subcellularLocation>
</comment>
<dbReference type="STRING" id="435591.BDI_0453"/>
<gene>
    <name evidence="9" type="ordered locus">BDI_0453</name>
</gene>
<evidence type="ECO:0000256" key="2">
    <source>
        <dbReference type="ARBA" id="ARBA00022692"/>
    </source>
</evidence>
<evidence type="ECO:0000313" key="10">
    <source>
        <dbReference type="Proteomes" id="UP000000566"/>
    </source>
</evidence>
<dbReference type="InterPro" id="IPR010827">
    <property type="entry name" value="BamA/TamA_POTRA"/>
</dbReference>
<feature type="transmembrane region" description="Helical" evidence="6">
    <location>
        <begin position="165"/>
        <end position="187"/>
    </location>
</feature>
<dbReference type="InterPro" id="IPR000184">
    <property type="entry name" value="Bac_surfAg_D15"/>
</dbReference>
<dbReference type="Gene3D" id="3.10.20.310">
    <property type="entry name" value="membrane protein fhac"/>
    <property type="match status" value="1"/>
</dbReference>
<accession>A6L967</accession>
<evidence type="ECO:0000256" key="6">
    <source>
        <dbReference type="SAM" id="Phobius"/>
    </source>
</evidence>
<feature type="domain" description="POTRA" evidence="8">
    <location>
        <begin position="195"/>
        <end position="304"/>
    </location>
</feature>
<protein>
    <submittedName>
        <fullName evidence="9">Putative surface membrane protein</fullName>
    </submittedName>
</protein>
<keyword evidence="5" id="KW-0998">Cell outer membrane</keyword>
<keyword evidence="10" id="KW-1185">Reference proteome</keyword>
<dbReference type="eggNOG" id="COG4775">
    <property type="taxonomic scope" value="Bacteria"/>
</dbReference>
<dbReference type="KEGG" id="pdi:BDI_0453"/>
<evidence type="ECO:0000259" key="8">
    <source>
        <dbReference type="Pfam" id="PF07244"/>
    </source>
</evidence>
<dbReference type="PANTHER" id="PTHR12815:SF47">
    <property type="entry name" value="TRANSLOCATION AND ASSEMBLY MODULE SUBUNIT TAMA"/>
    <property type="match status" value="1"/>
</dbReference>
<dbReference type="AlphaFoldDB" id="A6L967"/>
<dbReference type="Proteomes" id="UP000000566">
    <property type="component" value="Chromosome"/>
</dbReference>
<dbReference type="EMBL" id="CP000140">
    <property type="protein sequence ID" value="ABR42231.1"/>
    <property type="molecule type" value="Genomic_DNA"/>
</dbReference>
<dbReference type="GO" id="GO:0019867">
    <property type="term" value="C:outer membrane"/>
    <property type="evidence" value="ECO:0007669"/>
    <property type="project" value="InterPro"/>
</dbReference>
<organism evidence="9 10">
    <name type="scientific">Parabacteroides distasonis (strain ATCC 8503 / DSM 20701 / CIP 104284 / JCM 5825 / NCTC 11152)</name>
    <dbReference type="NCBI Taxonomy" id="435591"/>
    <lineage>
        <taxon>Bacteria</taxon>
        <taxon>Pseudomonadati</taxon>
        <taxon>Bacteroidota</taxon>
        <taxon>Bacteroidia</taxon>
        <taxon>Bacteroidales</taxon>
        <taxon>Tannerellaceae</taxon>
        <taxon>Parabacteroides</taxon>
    </lineage>
</organism>
<keyword evidence="2 6" id="KW-0812">Transmembrane</keyword>
<evidence type="ECO:0000256" key="5">
    <source>
        <dbReference type="ARBA" id="ARBA00023237"/>
    </source>
</evidence>
<proteinExistence type="predicted"/>
<feature type="transmembrane region" description="Helical" evidence="6">
    <location>
        <begin position="126"/>
        <end position="144"/>
    </location>
</feature>
<reference evidence="9 10" key="1">
    <citation type="journal article" date="2007" name="PLoS Biol.">
        <title>Evolution of symbiotic bacteria in the distal human intestine.</title>
        <authorList>
            <person name="Xu J."/>
            <person name="Mahowald M.A."/>
            <person name="Ley R.E."/>
            <person name="Lozupone C.A."/>
            <person name="Hamady M."/>
            <person name="Martens E.C."/>
            <person name="Henrissat B."/>
            <person name="Coutinho P.M."/>
            <person name="Minx P."/>
            <person name="Latreille P."/>
            <person name="Cordum H."/>
            <person name="Van Brunt A."/>
            <person name="Kim K."/>
            <person name="Fulton R.S."/>
            <person name="Fulton L.A."/>
            <person name="Clifton S.W."/>
            <person name="Wilson R.K."/>
            <person name="Knight R.D."/>
            <person name="Gordon J.I."/>
        </authorList>
    </citation>
    <scope>NUCLEOTIDE SEQUENCE [LARGE SCALE GENOMIC DNA]</scope>
    <source>
        <strain evidence="10">ATCC 8503 / DSM 20701 / CIP 104284 / JCM 5825 / NCTC 11152</strain>
    </source>
</reference>
<evidence type="ECO:0000313" key="9">
    <source>
        <dbReference type="EMBL" id="ABR42231.1"/>
    </source>
</evidence>
<keyword evidence="4 6" id="KW-0472">Membrane</keyword>
<dbReference type="PANTHER" id="PTHR12815">
    <property type="entry name" value="SORTING AND ASSEMBLY MACHINERY SAMM50 PROTEIN FAMILY MEMBER"/>
    <property type="match status" value="1"/>
</dbReference>
<keyword evidence="3" id="KW-0732">Signal</keyword>
<feature type="domain" description="Bacterial surface antigen (D15)" evidence="7">
    <location>
        <begin position="605"/>
        <end position="925"/>
    </location>
</feature>
<evidence type="ECO:0000256" key="3">
    <source>
        <dbReference type="ARBA" id="ARBA00022729"/>
    </source>
</evidence>
<dbReference type="PaxDb" id="435591-BDI_0453"/>
<sequence>MLHTIWEIPNQSANRMIVPKLPGSWIPSNARTSSFSGVISVISQLGRLKIASTSWGFFRKLALRISSSSATNNSLAGISPCVAIQDGLAINNSHSKAGNISATNLFPSATKTLFSFRNFFNSRERMYLTLVLLSILVLFTKQKYGKFFKFQYIRDRKKLGMMNRSLRICYFICIVLLLTSCSTTKFVPDGEYLLDKVEIVSDNRDYKSADLKSYLRQQPNFKVFGLMKWQLFVYDWSGKNEKKWINKQLRRIGEPPVVLDTMLVEQSAMELERFYINKGYVHADVSTTIDTARHKKAVVTYHIKANDPYRIRNYTMKFPDPKIDSLAHLKAPRRSPLASAFRSSQEEYNQLVKEGTLFDRDILDKERERITTLLRWNGYYGFNRDYLGYIADSSFNQNVVDLDMSMKPYRKVLPNGSVEDQPHRQYYIKDVTVLTDYNPMGVGEDASFMATDTMLSAGVNIVYGRNGKSIRPSVLRRSTYIRPGQLFSEKNIEQTYSAFASLRALRNVNIRFTEVEERDTMKLDCYILTSPAKINTVGVDLEGTNSAGDYGFASSLNYQHRNIFRGSELFSARVRGAYEALSGNKANGFGNYWELGAEGSLLFPRFLFPFLSSDFRRRLRASTEAKISYNLQKRPEYTRAILSGGWSYIWQDRGNTQARHTFKLVDLNYVYLPDKNMDFINSLPDYMVLYNYTNHFIMSSGYTYSFSNYSPQNRLRNTHSLRASVEVAGNLLSAFSHLTGAKKNDDGYYELFGTEYAQYVKLDFDFSKGIVLDSRNKLAFHIGVGVGMAYGNSNYLPFERAYFSGGANSVRGWSVRELGPGSMEVDSTTSFALQSGDIRLDLNLEYRTKLFWKFELAAYIDAGNIWTRNVSDERYKAGNFDFSRFYKEIAVSYGLGLRLDFDFFLLRLDTGFKAYNPQEKKSRRWAITRPNFKDNFALHFAVGYPF</sequence>
<evidence type="ECO:0000256" key="4">
    <source>
        <dbReference type="ARBA" id="ARBA00023136"/>
    </source>
</evidence>